<dbReference type="PANTHER" id="PTHR43767">
    <property type="entry name" value="LONG-CHAIN-FATTY-ACID--COA LIGASE"/>
    <property type="match status" value="1"/>
</dbReference>
<reference evidence="3 4" key="1">
    <citation type="submission" date="2020-08" db="EMBL/GenBank/DDBJ databases">
        <authorList>
            <person name="Mo P."/>
        </authorList>
    </citation>
    <scope>NUCLEOTIDE SEQUENCE [LARGE SCALE GENOMIC DNA]</scope>
    <source>
        <strain evidence="3 4">CGMCC 4.1532</strain>
    </source>
</reference>
<dbReference type="InterPro" id="IPR000873">
    <property type="entry name" value="AMP-dep_synth/lig_dom"/>
</dbReference>
<feature type="domain" description="AMP-binding enzyme C-terminal" evidence="2">
    <location>
        <begin position="453"/>
        <end position="528"/>
    </location>
</feature>
<organism evidence="3 4">
    <name type="scientific">Pseudonocardia petroleophila</name>
    <dbReference type="NCBI Taxonomy" id="37331"/>
    <lineage>
        <taxon>Bacteria</taxon>
        <taxon>Bacillati</taxon>
        <taxon>Actinomycetota</taxon>
        <taxon>Actinomycetes</taxon>
        <taxon>Pseudonocardiales</taxon>
        <taxon>Pseudonocardiaceae</taxon>
        <taxon>Pseudonocardia</taxon>
    </lineage>
</organism>
<dbReference type="InterPro" id="IPR020845">
    <property type="entry name" value="AMP-binding_CS"/>
</dbReference>
<dbReference type="Gene3D" id="3.40.50.12780">
    <property type="entry name" value="N-terminal domain of ligase-like"/>
    <property type="match status" value="1"/>
</dbReference>
<dbReference type="EMBL" id="CP060131">
    <property type="protein sequence ID" value="QNG52095.1"/>
    <property type="molecule type" value="Genomic_DNA"/>
</dbReference>
<accession>A0A7G7MH34</accession>
<dbReference type="Proteomes" id="UP000515728">
    <property type="component" value="Chromosome"/>
</dbReference>
<dbReference type="InterPro" id="IPR045851">
    <property type="entry name" value="AMP-bd_C_sf"/>
</dbReference>
<dbReference type="Pfam" id="PF00501">
    <property type="entry name" value="AMP-binding"/>
    <property type="match status" value="1"/>
</dbReference>
<dbReference type="KEGG" id="ppel:H6H00_29265"/>
<dbReference type="Gene3D" id="3.30.300.30">
    <property type="match status" value="1"/>
</dbReference>
<evidence type="ECO:0000259" key="2">
    <source>
        <dbReference type="Pfam" id="PF13193"/>
    </source>
</evidence>
<dbReference type="InterPro" id="IPR042099">
    <property type="entry name" value="ANL_N_sf"/>
</dbReference>
<sequence length="550" mass="58308">MGPPGTGRSVAGVAEWNFADVWEAVSETVPDELAQVHGDRRVPWAEFDRRADGVAAALLGAGLGPRDSVAIDLYNGPEFLQTVFGAFKAGLVPVNTNYRYVGPELLHLWDDADAGAVVFHGSLTETVASVRTDLPRVRLWLHVDDGTHACPSWAVPFDEAAGSAPGRTTPQRPRSGDDLILIYTGGTTGRPKGVMWRQHDLYRASDVARDPAQADLGHVRSRVAGAQPRPVGLPGSPLMHGTGLVFAGTILSRGGTVVTTTSRGLDTVEMLDLIDRERVSALCIVGDAFCRPLVDTLNEHPDRWDLSHLAAVSSSGMAWSADVKQQLLVHAPGAVLVDLLNSSEASGMGRSIVSARKGRGAGRFRLGENAFVIDEDGRPVGPGQVGLVAVRGHLPLGYHKDPEKTAATFPTIDGVRCSVPGDHAVVEADGTVTLLGRGSTSINTGGEKVFPEEVEEALRSYPGVLDAVVVGVPNPRFGQAVAALVATAPGAGIDRDELTEHVRGRLAPYKTPRHVLVTDSVGRGPNGKADYVAVRKRIDDWMASDGTVQR</sequence>
<dbReference type="InterPro" id="IPR025110">
    <property type="entry name" value="AMP-bd_C"/>
</dbReference>
<dbReference type="GO" id="GO:0016878">
    <property type="term" value="F:acid-thiol ligase activity"/>
    <property type="evidence" value="ECO:0007669"/>
    <property type="project" value="UniProtKB-ARBA"/>
</dbReference>
<feature type="domain" description="AMP-dependent synthetase/ligase" evidence="1">
    <location>
        <begin position="25"/>
        <end position="393"/>
    </location>
</feature>
<evidence type="ECO:0000259" key="1">
    <source>
        <dbReference type="Pfam" id="PF00501"/>
    </source>
</evidence>
<evidence type="ECO:0000313" key="3">
    <source>
        <dbReference type="EMBL" id="QNG52095.1"/>
    </source>
</evidence>
<dbReference type="AlphaFoldDB" id="A0A7G7MH34"/>
<proteinExistence type="predicted"/>
<name>A0A7G7MH34_9PSEU</name>
<dbReference type="Pfam" id="PF13193">
    <property type="entry name" value="AMP-binding_C"/>
    <property type="match status" value="1"/>
</dbReference>
<keyword evidence="4" id="KW-1185">Reference proteome</keyword>
<dbReference type="InterPro" id="IPR050237">
    <property type="entry name" value="ATP-dep_AMP-bd_enzyme"/>
</dbReference>
<evidence type="ECO:0000313" key="4">
    <source>
        <dbReference type="Proteomes" id="UP000515728"/>
    </source>
</evidence>
<gene>
    <name evidence="3" type="ORF">H6H00_29265</name>
</gene>
<dbReference type="NCBIfam" id="NF005863">
    <property type="entry name" value="PRK07798.1"/>
    <property type="match status" value="1"/>
</dbReference>
<protein>
    <submittedName>
        <fullName evidence="3">AMP-binding protein</fullName>
    </submittedName>
</protein>
<dbReference type="PROSITE" id="PS00455">
    <property type="entry name" value="AMP_BINDING"/>
    <property type="match status" value="1"/>
</dbReference>
<dbReference type="SUPFAM" id="SSF56801">
    <property type="entry name" value="Acetyl-CoA synthetase-like"/>
    <property type="match status" value="1"/>
</dbReference>
<dbReference type="PANTHER" id="PTHR43767:SF1">
    <property type="entry name" value="NONRIBOSOMAL PEPTIDE SYNTHASE PES1 (EUROFUNG)-RELATED"/>
    <property type="match status" value="1"/>
</dbReference>